<dbReference type="SUPFAM" id="SSF53335">
    <property type="entry name" value="S-adenosyl-L-methionine-dependent methyltransferases"/>
    <property type="match status" value="1"/>
</dbReference>
<proteinExistence type="predicted"/>
<reference evidence="3" key="1">
    <citation type="submission" date="2020-06" db="EMBL/GenBank/DDBJ databases">
        <title>A chromosome-scale genome assembly of Talaromyces rugulosus W13939.</title>
        <authorList>
            <person name="Wang B."/>
            <person name="Guo L."/>
            <person name="Ye K."/>
            <person name="Wang L."/>
        </authorList>
    </citation>
    <scope>NUCLEOTIDE SEQUENCE [LARGE SCALE GENOMIC DNA]</scope>
    <source>
        <strain evidence="3">W13939</strain>
    </source>
</reference>
<sequence length="213" mass="23061">MTIQISAENALLARARASHSTEDCMALYHEWAATYNDHLADASQNYVAPVLVAEAALKWKIHPRGPILDAGCGTGLVGEALSQSLTVTIDGIDLSPAMLKVARQTGVYRDLVLGDLTQKIEKPDESYDIVTCAGTFTEGHVGPDPALREFVRVTMKNGLIVATILNKIWKSGGYKAEIEKLEAEGLLKVVNVEIKDYRKGAGDKATLVVLEKI</sequence>
<evidence type="ECO:0000259" key="1">
    <source>
        <dbReference type="Pfam" id="PF13649"/>
    </source>
</evidence>
<dbReference type="EMBL" id="CP055900">
    <property type="protein sequence ID" value="QKX57749.1"/>
    <property type="molecule type" value="Genomic_DNA"/>
</dbReference>
<dbReference type="GeneID" id="55992367"/>
<dbReference type="Pfam" id="PF13649">
    <property type="entry name" value="Methyltransf_25"/>
    <property type="match status" value="1"/>
</dbReference>
<dbReference type="GO" id="GO:0008168">
    <property type="term" value="F:methyltransferase activity"/>
    <property type="evidence" value="ECO:0007669"/>
    <property type="project" value="TreeGrafter"/>
</dbReference>
<protein>
    <recommendedName>
        <fullName evidence="1">Methyltransferase domain-containing protein</fullName>
    </recommendedName>
</protein>
<keyword evidence="3" id="KW-1185">Reference proteome</keyword>
<feature type="domain" description="Methyltransferase" evidence="1">
    <location>
        <begin position="67"/>
        <end position="158"/>
    </location>
</feature>
<dbReference type="OrthoDB" id="66144at2759"/>
<dbReference type="AlphaFoldDB" id="A0A7H8QUU3"/>
<dbReference type="Gene3D" id="3.40.50.150">
    <property type="entry name" value="Vaccinia Virus protein VP39"/>
    <property type="match status" value="1"/>
</dbReference>
<dbReference type="KEGG" id="trg:TRUGW13939_04869"/>
<dbReference type="InterPro" id="IPR041698">
    <property type="entry name" value="Methyltransf_25"/>
</dbReference>
<dbReference type="RefSeq" id="XP_035343927.1">
    <property type="nucleotide sequence ID" value="XM_035488034.1"/>
</dbReference>
<dbReference type="Proteomes" id="UP000509510">
    <property type="component" value="Chromosome III"/>
</dbReference>
<evidence type="ECO:0000313" key="3">
    <source>
        <dbReference type="Proteomes" id="UP000509510"/>
    </source>
</evidence>
<name>A0A7H8QUU3_TALRU</name>
<dbReference type="InterPro" id="IPR050508">
    <property type="entry name" value="Methyltransf_Superfamily"/>
</dbReference>
<organism evidence="2 3">
    <name type="scientific">Talaromyces rugulosus</name>
    <name type="common">Penicillium rugulosum</name>
    <dbReference type="NCBI Taxonomy" id="121627"/>
    <lineage>
        <taxon>Eukaryota</taxon>
        <taxon>Fungi</taxon>
        <taxon>Dikarya</taxon>
        <taxon>Ascomycota</taxon>
        <taxon>Pezizomycotina</taxon>
        <taxon>Eurotiomycetes</taxon>
        <taxon>Eurotiomycetidae</taxon>
        <taxon>Eurotiales</taxon>
        <taxon>Trichocomaceae</taxon>
        <taxon>Talaromyces</taxon>
        <taxon>Talaromyces sect. Islandici</taxon>
    </lineage>
</organism>
<gene>
    <name evidence="2" type="ORF">TRUGW13939_04869</name>
</gene>
<evidence type="ECO:0000313" key="2">
    <source>
        <dbReference type="EMBL" id="QKX57749.1"/>
    </source>
</evidence>
<dbReference type="InterPro" id="IPR029063">
    <property type="entry name" value="SAM-dependent_MTases_sf"/>
</dbReference>
<dbReference type="PANTHER" id="PTHR42912">
    <property type="entry name" value="METHYLTRANSFERASE"/>
    <property type="match status" value="1"/>
</dbReference>
<dbReference type="CDD" id="cd02440">
    <property type="entry name" value="AdoMet_MTases"/>
    <property type="match status" value="1"/>
</dbReference>
<accession>A0A7H8QUU3</accession>